<dbReference type="InterPro" id="IPR014284">
    <property type="entry name" value="RNA_pol_sigma-70_dom"/>
</dbReference>
<reference evidence="6" key="1">
    <citation type="submission" date="2019-08" db="EMBL/GenBank/DDBJ databases">
        <authorList>
            <person name="Kucharzyk K."/>
            <person name="Murdoch R.W."/>
            <person name="Higgins S."/>
            <person name="Loffler F."/>
        </authorList>
    </citation>
    <scope>NUCLEOTIDE SEQUENCE</scope>
</reference>
<comment type="similarity">
    <text evidence="1">Belongs to the sigma-70 factor family. ECF subfamily.</text>
</comment>
<dbReference type="NCBIfam" id="TIGR02937">
    <property type="entry name" value="sigma70-ECF"/>
    <property type="match status" value="1"/>
</dbReference>
<dbReference type="GO" id="GO:0006352">
    <property type="term" value="P:DNA-templated transcription initiation"/>
    <property type="evidence" value="ECO:0007669"/>
    <property type="project" value="InterPro"/>
</dbReference>
<dbReference type="Gene3D" id="1.10.1740.10">
    <property type="match status" value="1"/>
</dbReference>
<dbReference type="SUPFAM" id="SSF88946">
    <property type="entry name" value="Sigma2 domain of RNA polymerase sigma factors"/>
    <property type="match status" value="1"/>
</dbReference>
<proteinExistence type="inferred from homology"/>
<accession>A0A644VB32</accession>
<dbReference type="PANTHER" id="PTHR43133:SF46">
    <property type="entry name" value="RNA POLYMERASE SIGMA-70 FACTOR ECF SUBFAMILY"/>
    <property type="match status" value="1"/>
</dbReference>
<sequence>MDNKYLTSNIYNLRDKFLAGDESAYADMYTLYAKDLYALGLWFGVQKEVIEDAIQDVFIEIYTRRDKLEKITNLKLYIITAFRNRLFLLAKKNTSINAEGEIKSDIEERDHLEYLIEQELIKEKQNKLDYLLSKLNENQREAIYYRFVEGLSCEDVAYVMNINYQSAKNLLHRAIKKLRSIELFTPTMLVVIFSQLIHF</sequence>
<comment type="caution">
    <text evidence="6">The sequence shown here is derived from an EMBL/GenBank/DDBJ whole genome shotgun (WGS) entry which is preliminary data.</text>
</comment>
<evidence type="ECO:0000256" key="3">
    <source>
        <dbReference type="ARBA" id="ARBA00023082"/>
    </source>
</evidence>
<dbReference type="InterPro" id="IPR039425">
    <property type="entry name" value="RNA_pol_sigma-70-like"/>
</dbReference>
<dbReference type="PANTHER" id="PTHR43133">
    <property type="entry name" value="RNA POLYMERASE ECF-TYPE SIGMA FACTO"/>
    <property type="match status" value="1"/>
</dbReference>
<dbReference type="InterPro" id="IPR013249">
    <property type="entry name" value="RNA_pol_sigma70_r4_t2"/>
</dbReference>
<dbReference type="Gene3D" id="1.10.10.10">
    <property type="entry name" value="Winged helix-like DNA-binding domain superfamily/Winged helix DNA-binding domain"/>
    <property type="match status" value="1"/>
</dbReference>
<protein>
    <recommendedName>
        <fullName evidence="5">RNA polymerase sigma factor 70 region 4 type 2 domain-containing protein</fullName>
    </recommendedName>
</protein>
<dbReference type="AlphaFoldDB" id="A0A644VB32"/>
<dbReference type="Pfam" id="PF08281">
    <property type="entry name" value="Sigma70_r4_2"/>
    <property type="match status" value="1"/>
</dbReference>
<evidence type="ECO:0000313" key="6">
    <source>
        <dbReference type="EMBL" id="MPL88569.1"/>
    </source>
</evidence>
<dbReference type="InterPro" id="IPR013325">
    <property type="entry name" value="RNA_pol_sigma_r2"/>
</dbReference>
<dbReference type="InterPro" id="IPR036388">
    <property type="entry name" value="WH-like_DNA-bd_sf"/>
</dbReference>
<keyword evidence="2" id="KW-0805">Transcription regulation</keyword>
<dbReference type="SUPFAM" id="SSF88659">
    <property type="entry name" value="Sigma3 and sigma4 domains of RNA polymerase sigma factors"/>
    <property type="match status" value="1"/>
</dbReference>
<feature type="domain" description="RNA polymerase sigma factor 70 region 4 type 2" evidence="5">
    <location>
        <begin position="127"/>
        <end position="178"/>
    </location>
</feature>
<dbReference type="GO" id="GO:0003677">
    <property type="term" value="F:DNA binding"/>
    <property type="evidence" value="ECO:0007669"/>
    <property type="project" value="InterPro"/>
</dbReference>
<dbReference type="GO" id="GO:0016987">
    <property type="term" value="F:sigma factor activity"/>
    <property type="evidence" value="ECO:0007669"/>
    <property type="project" value="UniProtKB-KW"/>
</dbReference>
<evidence type="ECO:0000256" key="1">
    <source>
        <dbReference type="ARBA" id="ARBA00010641"/>
    </source>
</evidence>
<name>A0A644VB32_9ZZZZ</name>
<dbReference type="CDD" id="cd06171">
    <property type="entry name" value="Sigma70_r4"/>
    <property type="match status" value="1"/>
</dbReference>
<evidence type="ECO:0000259" key="5">
    <source>
        <dbReference type="Pfam" id="PF08281"/>
    </source>
</evidence>
<keyword evidence="4" id="KW-0804">Transcription</keyword>
<gene>
    <name evidence="6" type="ORF">SDC9_34595</name>
</gene>
<evidence type="ECO:0000256" key="2">
    <source>
        <dbReference type="ARBA" id="ARBA00023015"/>
    </source>
</evidence>
<dbReference type="InterPro" id="IPR013324">
    <property type="entry name" value="RNA_pol_sigma_r3/r4-like"/>
</dbReference>
<dbReference type="EMBL" id="VSSQ01000260">
    <property type="protein sequence ID" value="MPL88569.1"/>
    <property type="molecule type" value="Genomic_DNA"/>
</dbReference>
<evidence type="ECO:0000256" key="4">
    <source>
        <dbReference type="ARBA" id="ARBA00023163"/>
    </source>
</evidence>
<keyword evidence="3" id="KW-0731">Sigma factor</keyword>
<organism evidence="6">
    <name type="scientific">bioreactor metagenome</name>
    <dbReference type="NCBI Taxonomy" id="1076179"/>
    <lineage>
        <taxon>unclassified sequences</taxon>
        <taxon>metagenomes</taxon>
        <taxon>ecological metagenomes</taxon>
    </lineage>
</organism>